<evidence type="ECO:0000259" key="4">
    <source>
        <dbReference type="PROSITE" id="PS01031"/>
    </source>
</evidence>
<dbReference type="InterPro" id="IPR008978">
    <property type="entry name" value="HSP20-like_chaperone"/>
</dbReference>
<dbReference type="PANTHER" id="PTHR11527">
    <property type="entry name" value="HEAT-SHOCK PROTEIN 20 FAMILY MEMBER"/>
    <property type="match status" value="1"/>
</dbReference>
<name>A0ABT7LXY1_9CYAN</name>
<dbReference type="PROSITE" id="PS01031">
    <property type="entry name" value="SHSP"/>
    <property type="match status" value="1"/>
</dbReference>
<evidence type="ECO:0000256" key="3">
    <source>
        <dbReference type="SAM" id="MobiDB-lite"/>
    </source>
</evidence>
<feature type="compositionally biased region" description="Polar residues" evidence="3">
    <location>
        <begin position="27"/>
        <end position="37"/>
    </location>
</feature>
<dbReference type="Gene3D" id="2.60.40.790">
    <property type="match status" value="1"/>
</dbReference>
<dbReference type="Proteomes" id="UP001230986">
    <property type="component" value="Unassembled WGS sequence"/>
</dbReference>
<proteinExistence type="inferred from homology"/>
<comment type="similarity">
    <text evidence="1 2">Belongs to the small heat shock protein (HSP20) family.</text>
</comment>
<dbReference type="SUPFAM" id="SSF49764">
    <property type="entry name" value="HSP20-like chaperones"/>
    <property type="match status" value="1"/>
</dbReference>
<feature type="region of interest" description="Disordered" evidence="3">
    <location>
        <begin position="142"/>
        <end position="182"/>
    </location>
</feature>
<evidence type="ECO:0000313" key="5">
    <source>
        <dbReference type="EMBL" id="MDL5056871.1"/>
    </source>
</evidence>
<accession>A0ABT7LXY1</accession>
<reference evidence="5 6" key="1">
    <citation type="submission" date="2023-06" db="EMBL/GenBank/DDBJ databases">
        <title>Whole genome sequence of Oscillatoria calcuttensis NRMC-F 0142.</title>
        <authorList>
            <person name="Shakena Fathima T."/>
            <person name="Muralitharan G."/>
            <person name="Thajuddin N."/>
        </authorList>
    </citation>
    <scope>NUCLEOTIDE SEQUENCE [LARGE SCALE GENOMIC DNA]</scope>
    <source>
        <strain evidence="5 6">NRMC-F 0142</strain>
    </source>
</reference>
<dbReference type="InterPro" id="IPR002068">
    <property type="entry name" value="A-crystallin/Hsp20_dom"/>
</dbReference>
<comment type="caution">
    <text evidence="5">The sequence shown here is derived from an EMBL/GenBank/DDBJ whole genome shotgun (WGS) entry which is preliminary data.</text>
</comment>
<sequence>MKSFVYWQPWSEIQPLPSQLKPELHTSRTTSPRNSARPSLPAVEVQTTEETLILQVELPGVEAKDIDLQVTRDRVAIAVSRSRQNQPQGVLYSEFQYGAFQRAIALSEPIVADRVQAKLNNGILTLTLPKLKAVQPEVVRVKLDTPSTQPQTEHSPAISEHSSPRQANFSELEDPWVVSASA</sequence>
<dbReference type="RefSeq" id="WP_286004307.1">
    <property type="nucleotide sequence ID" value="NZ_JASVEJ010000020.1"/>
</dbReference>
<feature type="compositionally biased region" description="Polar residues" evidence="3">
    <location>
        <begin position="145"/>
        <end position="169"/>
    </location>
</feature>
<feature type="region of interest" description="Disordered" evidence="3">
    <location>
        <begin position="18"/>
        <end position="42"/>
    </location>
</feature>
<evidence type="ECO:0000256" key="1">
    <source>
        <dbReference type="PROSITE-ProRule" id="PRU00285"/>
    </source>
</evidence>
<dbReference type="EMBL" id="JASVEJ010000020">
    <property type="protein sequence ID" value="MDL5056871.1"/>
    <property type="molecule type" value="Genomic_DNA"/>
</dbReference>
<dbReference type="Pfam" id="PF00011">
    <property type="entry name" value="HSP20"/>
    <property type="match status" value="1"/>
</dbReference>
<evidence type="ECO:0000256" key="2">
    <source>
        <dbReference type="RuleBase" id="RU003616"/>
    </source>
</evidence>
<keyword evidence="6" id="KW-1185">Reference proteome</keyword>
<gene>
    <name evidence="5" type="ORF">QQ055_05245</name>
</gene>
<evidence type="ECO:0000313" key="6">
    <source>
        <dbReference type="Proteomes" id="UP001230986"/>
    </source>
</evidence>
<dbReference type="InterPro" id="IPR031107">
    <property type="entry name" value="Small_HSP"/>
</dbReference>
<organism evidence="5 6">
    <name type="scientific">Geitlerinema calcuttense NRMC-F 0142</name>
    <dbReference type="NCBI Taxonomy" id="2922238"/>
    <lineage>
        <taxon>Bacteria</taxon>
        <taxon>Bacillati</taxon>
        <taxon>Cyanobacteriota</taxon>
        <taxon>Cyanophyceae</taxon>
        <taxon>Geitlerinematales</taxon>
        <taxon>Geitlerinemataceae</taxon>
        <taxon>Geitlerinema</taxon>
    </lineage>
</organism>
<feature type="domain" description="SHSP" evidence="4">
    <location>
        <begin position="34"/>
        <end position="144"/>
    </location>
</feature>
<protein>
    <submittedName>
        <fullName evidence="5">Hsp20/alpha crystallin family protein</fullName>
    </submittedName>
</protein>
<dbReference type="CDD" id="cd06464">
    <property type="entry name" value="ACD_sHsps-like"/>
    <property type="match status" value="1"/>
</dbReference>